<reference evidence="3" key="1">
    <citation type="submission" date="2023-06" db="EMBL/GenBank/DDBJ databases">
        <authorList>
            <person name="Delattre M."/>
        </authorList>
    </citation>
    <scope>NUCLEOTIDE SEQUENCE</scope>
    <source>
        <strain evidence="3">AF72</strain>
    </source>
</reference>
<dbReference type="Proteomes" id="UP001177023">
    <property type="component" value="Unassembled WGS sequence"/>
</dbReference>
<proteinExistence type="predicted"/>
<name>A0AA36G3K5_9BILA</name>
<gene>
    <name evidence="3" type="ORF">MSPICULIGERA_LOCUS12950</name>
</gene>
<dbReference type="AlphaFoldDB" id="A0AA36G3K5"/>
<dbReference type="EMBL" id="CATQJA010002631">
    <property type="protein sequence ID" value="CAJ0574618.1"/>
    <property type="molecule type" value="Genomic_DNA"/>
</dbReference>
<dbReference type="InterPro" id="IPR036869">
    <property type="entry name" value="J_dom_sf"/>
</dbReference>
<dbReference type="Pfam" id="PF00226">
    <property type="entry name" value="DnaJ"/>
    <property type="match status" value="1"/>
</dbReference>
<evidence type="ECO:0000259" key="2">
    <source>
        <dbReference type="PROSITE" id="PS50076"/>
    </source>
</evidence>
<dbReference type="PROSITE" id="PS00636">
    <property type="entry name" value="DNAJ_1"/>
    <property type="match status" value="1"/>
</dbReference>
<feature type="non-terminal residue" evidence="3">
    <location>
        <position position="386"/>
    </location>
</feature>
<dbReference type="PROSITE" id="PS50076">
    <property type="entry name" value="DNAJ_2"/>
    <property type="match status" value="1"/>
</dbReference>
<dbReference type="PANTHER" id="PTHR44272">
    <property type="entry name" value="DNAJ DOMAIN (PROKARYOTIC HEAT SHOCK PROTEIN)"/>
    <property type="match status" value="1"/>
</dbReference>
<dbReference type="CDD" id="cd06257">
    <property type="entry name" value="DnaJ"/>
    <property type="match status" value="1"/>
</dbReference>
<dbReference type="InterPro" id="IPR001623">
    <property type="entry name" value="DnaJ_domain"/>
</dbReference>
<feature type="domain" description="J" evidence="2">
    <location>
        <begin position="23"/>
        <end position="88"/>
    </location>
</feature>
<protein>
    <recommendedName>
        <fullName evidence="2">J domain-containing protein</fullName>
    </recommendedName>
</protein>
<accession>A0AA36G3K5</accession>
<organism evidence="3 4">
    <name type="scientific">Mesorhabditis spiculigera</name>
    <dbReference type="NCBI Taxonomy" id="96644"/>
    <lineage>
        <taxon>Eukaryota</taxon>
        <taxon>Metazoa</taxon>
        <taxon>Ecdysozoa</taxon>
        <taxon>Nematoda</taxon>
        <taxon>Chromadorea</taxon>
        <taxon>Rhabditida</taxon>
        <taxon>Rhabditina</taxon>
        <taxon>Rhabditomorpha</taxon>
        <taxon>Rhabditoidea</taxon>
        <taxon>Rhabditidae</taxon>
        <taxon>Mesorhabditinae</taxon>
        <taxon>Mesorhabditis</taxon>
    </lineage>
</organism>
<dbReference type="InterPro" id="IPR018253">
    <property type="entry name" value="DnaJ_domain_CS"/>
</dbReference>
<dbReference type="PANTHER" id="PTHR44272:SF3">
    <property type="entry name" value="J DOMAIN-CONTAINING PROTEIN"/>
    <property type="match status" value="1"/>
</dbReference>
<dbReference type="SMART" id="SM00271">
    <property type="entry name" value="DnaJ"/>
    <property type="match status" value="1"/>
</dbReference>
<comment type="caution">
    <text evidence="3">The sequence shown here is derived from an EMBL/GenBank/DDBJ whole genome shotgun (WGS) entry which is preliminary data.</text>
</comment>
<keyword evidence="4" id="KW-1185">Reference proteome</keyword>
<evidence type="ECO:0000256" key="1">
    <source>
        <dbReference type="SAM" id="Coils"/>
    </source>
</evidence>
<keyword evidence="1" id="KW-0175">Coiled coil</keyword>
<dbReference type="SUPFAM" id="SSF46565">
    <property type="entry name" value="Chaperone J-domain"/>
    <property type="match status" value="1"/>
</dbReference>
<feature type="coiled-coil region" evidence="1">
    <location>
        <begin position="302"/>
        <end position="336"/>
    </location>
</feature>
<dbReference type="InterPro" id="IPR052812">
    <property type="entry name" value="Plant_DnaJ_domain"/>
</dbReference>
<sequence>MFIERFGGVFRMALSPAASSSDDYYFMLGVEKTASEVEIKAAYRKLALKYHPDRNPGDEHAQEMFKKVSLAYAILSDPNKRRQYDISGPSASQLDFEAFDVSGMGGIERVFGALFSSLGVPIPTQISTKVLAQARHLTEGTPCNDATKVPLTPGQAISATVGKQEAAFYSIDVPQEAYGVSILVTSTSNSNFKLVLFDKEGGVRMIQESRKRKNCTQADFYFAPVQRVNIGEFNAMKCHMEDKETPVVFHYLDTLETQPALTLDKGSRHLLCVYGDNWLRAVKYTITFLPLQHETAPVMEQISGVEQKLLEKKRELEQLHRQFQEAKTKFEAVIARVAIEDKAVTEMLKDREQKYDEVVTTASAPFNKTVASSPKKSSRFGLSLFS</sequence>
<dbReference type="PRINTS" id="PR00625">
    <property type="entry name" value="JDOMAIN"/>
</dbReference>
<dbReference type="Gene3D" id="1.10.287.110">
    <property type="entry name" value="DnaJ domain"/>
    <property type="match status" value="1"/>
</dbReference>
<evidence type="ECO:0000313" key="3">
    <source>
        <dbReference type="EMBL" id="CAJ0574618.1"/>
    </source>
</evidence>
<evidence type="ECO:0000313" key="4">
    <source>
        <dbReference type="Proteomes" id="UP001177023"/>
    </source>
</evidence>